<sequence>MKNYLLGFLLLSFSSFAQKPFGKMNPMQPVDTLAASCGSCNFKMVKKGCYLAVQIKDIAYEVKGTGLDDHGDAHATDGFCMAVRKARVQGKVENGFYVATYFELLK</sequence>
<dbReference type="RefSeq" id="WP_315574321.1">
    <property type="nucleotide sequence ID" value="NZ_JARDXH010000001.1"/>
</dbReference>
<keyword evidence="1" id="KW-0732">Signal</keyword>
<evidence type="ECO:0000256" key="1">
    <source>
        <dbReference type="SAM" id="SignalP"/>
    </source>
</evidence>
<organism evidence="2 3">
    <name type="scientific">Aquirufa regiilacus</name>
    <dbReference type="NCBI Taxonomy" id="3024868"/>
    <lineage>
        <taxon>Bacteria</taxon>
        <taxon>Pseudomonadati</taxon>
        <taxon>Bacteroidota</taxon>
        <taxon>Cytophagia</taxon>
        <taxon>Cytophagales</taxon>
        <taxon>Flectobacillaceae</taxon>
        <taxon>Aquirufa</taxon>
    </lineage>
</organism>
<reference evidence="2 3" key="1">
    <citation type="submission" date="2023-09" db="EMBL/GenBank/DDBJ databases">
        <title>Aquirufa genomes.</title>
        <authorList>
            <person name="Pitt A."/>
        </authorList>
    </citation>
    <scope>NUCLEOTIDE SEQUENCE [LARGE SCALE GENOMIC DNA]</scope>
    <source>
        <strain evidence="2 3">LEOWEIH-7C</strain>
    </source>
</reference>
<evidence type="ECO:0000313" key="3">
    <source>
        <dbReference type="Proteomes" id="UP001249959"/>
    </source>
</evidence>
<feature type="chain" id="PRO_5046157986" evidence="1">
    <location>
        <begin position="18"/>
        <end position="106"/>
    </location>
</feature>
<feature type="signal peptide" evidence="1">
    <location>
        <begin position="1"/>
        <end position="17"/>
    </location>
</feature>
<accession>A0ABU3TTI7</accession>
<gene>
    <name evidence="2" type="ORF">PQG45_09075</name>
</gene>
<keyword evidence="3" id="KW-1185">Reference proteome</keyword>
<dbReference type="Proteomes" id="UP001249959">
    <property type="component" value="Unassembled WGS sequence"/>
</dbReference>
<name>A0ABU3TTI7_9BACT</name>
<evidence type="ECO:0000313" key="2">
    <source>
        <dbReference type="EMBL" id="MDU0809183.1"/>
    </source>
</evidence>
<dbReference type="InterPro" id="IPR045950">
    <property type="entry name" value="DUF6370"/>
</dbReference>
<protein>
    <submittedName>
        <fullName evidence="2">DUF6370 family protein</fullName>
    </submittedName>
</protein>
<dbReference type="EMBL" id="JAVNWW010000004">
    <property type="protein sequence ID" value="MDU0809183.1"/>
    <property type="molecule type" value="Genomic_DNA"/>
</dbReference>
<comment type="caution">
    <text evidence="2">The sequence shown here is derived from an EMBL/GenBank/DDBJ whole genome shotgun (WGS) entry which is preliminary data.</text>
</comment>
<dbReference type="Pfam" id="PF19897">
    <property type="entry name" value="DUF6370"/>
    <property type="match status" value="1"/>
</dbReference>
<proteinExistence type="predicted"/>